<dbReference type="AlphaFoldDB" id="A0A5C5ZKZ9"/>
<keyword evidence="2" id="KW-1185">Reference proteome</keyword>
<dbReference type="EMBL" id="SJPN01000028">
    <property type="protein sequence ID" value="TWT88069.1"/>
    <property type="molecule type" value="Genomic_DNA"/>
</dbReference>
<comment type="caution">
    <text evidence="1">The sequence shown here is derived from an EMBL/GenBank/DDBJ whole genome shotgun (WGS) entry which is preliminary data.</text>
</comment>
<evidence type="ECO:0000313" key="2">
    <source>
        <dbReference type="Proteomes" id="UP000320176"/>
    </source>
</evidence>
<gene>
    <name evidence="1" type="ORF">Pla52n_69200</name>
</gene>
<dbReference type="Pfam" id="PF08713">
    <property type="entry name" value="DNA_alkylation"/>
    <property type="match status" value="1"/>
</dbReference>
<dbReference type="PANTHER" id="PTHR41291:SF1">
    <property type="entry name" value="DNA ALKYLATION REPAIR PROTEIN"/>
    <property type="match status" value="1"/>
</dbReference>
<dbReference type="OrthoDB" id="9801369at2"/>
<name>A0A5C5ZKZ9_9BACT</name>
<dbReference type="Proteomes" id="UP000320176">
    <property type="component" value="Unassembled WGS sequence"/>
</dbReference>
<proteinExistence type="predicted"/>
<sequence>MIVNLKDTLSELRRLGSDGTRQIYLRHGASEPLFGVKFGDLAGLKKRIGVDHELASLLWKTGNSDAQTLALMVIDPNQLKSKEIDDWMRGLDYDLLVGMLAGVVAKTRFAITKWTKWSRAKSESSLVAAYSLVAHWLKQSPDDVPDTVIEEALKRIADGIHDSPNRARHAMNNALIAIGVFSERHRGSAIRVAEQVGKVTVDHGQTGCKTPDAVKYIAKSVAHYRKRGRC</sequence>
<accession>A0A5C5ZKZ9</accession>
<dbReference type="InterPro" id="IPR016024">
    <property type="entry name" value="ARM-type_fold"/>
</dbReference>
<organism evidence="1 2">
    <name type="scientific">Stieleria varia</name>
    <dbReference type="NCBI Taxonomy" id="2528005"/>
    <lineage>
        <taxon>Bacteria</taxon>
        <taxon>Pseudomonadati</taxon>
        <taxon>Planctomycetota</taxon>
        <taxon>Planctomycetia</taxon>
        <taxon>Pirellulales</taxon>
        <taxon>Pirellulaceae</taxon>
        <taxon>Stieleria</taxon>
    </lineage>
</organism>
<dbReference type="PANTHER" id="PTHR41291">
    <property type="entry name" value="DNA ALKYLATION REPAIR PROTEIN"/>
    <property type="match status" value="1"/>
</dbReference>
<protein>
    <submittedName>
        <fullName evidence="1">DNA alkylation repair enzyme</fullName>
    </submittedName>
</protein>
<dbReference type="SUPFAM" id="SSF48371">
    <property type="entry name" value="ARM repeat"/>
    <property type="match status" value="1"/>
</dbReference>
<reference evidence="1 2" key="1">
    <citation type="submission" date="2019-02" db="EMBL/GenBank/DDBJ databases">
        <title>Deep-cultivation of Planctomycetes and their phenomic and genomic characterization uncovers novel biology.</title>
        <authorList>
            <person name="Wiegand S."/>
            <person name="Jogler M."/>
            <person name="Boedeker C."/>
            <person name="Pinto D."/>
            <person name="Vollmers J."/>
            <person name="Rivas-Marin E."/>
            <person name="Kohn T."/>
            <person name="Peeters S.H."/>
            <person name="Heuer A."/>
            <person name="Rast P."/>
            <person name="Oberbeckmann S."/>
            <person name="Bunk B."/>
            <person name="Jeske O."/>
            <person name="Meyerdierks A."/>
            <person name="Storesund J.E."/>
            <person name="Kallscheuer N."/>
            <person name="Luecker S."/>
            <person name="Lage O.M."/>
            <person name="Pohl T."/>
            <person name="Merkel B.J."/>
            <person name="Hornburger P."/>
            <person name="Mueller R.-W."/>
            <person name="Bruemmer F."/>
            <person name="Labrenz M."/>
            <person name="Spormann A.M."/>
            <person name="Op Den Camp H."/>
            <person name="Overmann J."/>
            <person name="Amann R."/>
            <person name="Jetten M.S.M."/>
            <person name="Mascher T."/>
            <person name="Medema M.H."/>
            <person name="Devos D.P."/>
            <person name="Kaster A.-K."/>
            <person name="Ovreas L."/>
            <person name="Rohde M."/>
            <person name="Galperin M.Y."/>
            <person name="Jogler C."/>
        </authorList>
    </citation>
    <scope>NUCLEOTIDE SEQUENCE [LARGE SCALE GENOMIC DNA]</scope>
    <source>
        <strain evidence="1 2">Pla52n</strain>
    </source>
</reference>
<evidence type="ECO:0000313" key="1">
    <source>
        <dbReference type="EMBL" id="TWT88069.1"/>
    </source>
</evidence>
<dbReference type="InterPro" id="IPR014825">
    <property type="entry name" value="DNA_alkylation"/>
</dbReference>